<feature type="region of interest" description="Disordered" evidence="1">
    <location>
        <begin position="127"/>
        <end position="146"/>
    </location>
</feature>
<evidence type="ECO:0000313" key="3">
    <source>
        <dbReference type="Proteomes" id="UP000031561"/>
    </source>
</evidence>
<sequence length="146" mass="16505">MWLSAGKIKALLEAESRSPQSRPAVGFVIPRINQWVIDESQGNRIRIRGWVEHHCKYPKGTKITTSQIIGFQIIGDRKLVATRRSIYELGEAVIQLPGQEHLPHQTLSEKVGKLSMDPWDLDLAEEETQEDLTGIKLPSDPDARQN</sequence>
<dbReference type="RefSeq" id="WP_166280832.1">
    <property type="nucleotide sequence ID" value="NZ_JTHE03000035.1"/>
</dbReference>
<accession>A0ABD4T1I0</accession>
<organism evidence="2 3">
    <name type="scientific">Lyngbya confervoides BDU141951</name>
    <dbReference type="NCBI Taxonomy" id="1574623"/>
    <lineage>
        <taxon>Bacteria</taxon>
        <taxon>Bacillati</taxon>
        <taxon>Cyanobacteriota</taxon>
        <taxon>Cyanophyceae</taxon>
        <taxon>Oscillatoriophycideae</taxon>
        <taxon>Oscillatoriales</taxon>
        <taxon>Microcoleaceae</taxon>
        <taxon>Lyngbya</taxon>
    </lineage>
</organism>
<dbReference type="EMBL" id="JTHE03000035">
    <property type="protein sequence ID" value="MCM1982256.1"/>
    <property type="molecule type" value="Genomic_DNA"/>
</dbReference>
<dbReference type="AlphaFoldDB" id="A0ABD4T1I0"/>
<keyword evidence="3" id="KW-1185">Reference proteome</keyword>
<reference evidence="2 3" key="1">
    <citation type="journal article" date="2015" name="Genome Announc.">
        <title>Draft Genome Sequence of Filamentous Marine Cyanobacterium Lyngbya confervoides Strain BDU141951.</title>
        <authorList>
            <person name="Chandrababunaidu M.M."/>
            <person name="Sen D."/>
            <person name="Tripathy S."/>
        </authorList>
    </citation>
    <scope>NUCLEOTIDE SEQUENCE [LARGE SCALE GENOMIC DNA]</scope>
    <source>
        <strain evidence="2 3">BDU141951</strain>
    </source>
</reference>
<evidence type="ECO:0000256" key="1">
    <source>
        <dbReference type="SAM" id="MobiDB-lite"/>
    </source>
</evidence>
<proteinExistence type="predicted"/>
<dbReference type="Proteomes" id="UP000031561">
    <property type="component" value="Unassembled WGS sequence"/>
</dbReference>
<name>A0ABD4T1I0_9CYAN</name>
<evidence type="ECO:0000313" key="2">
    <source>
        <dbReference type="EMBL" id="MCM1982256.1"/>
    </source>
</evidence>
<protein>
    <recommendedName>
        <fullName evidence="4">OB domain-containing protein</fullName>
    </recommendedName>
</protein>
<gene>
    <name evidence="2" type="ORF">QQ91_0005365</name>
</gene>
<comment type="caution">
    <text evidence="2">The sequence shown here is derived from an EMBL/GenBank/DDBJ whole genome shotgun (WGS) entry which is preliminary data.</text>
</comment>
<evidence type="ECO:0008006" key="4">
    <source>
        <dbReference type="Google" id="ProtNLM"/>
    </source>
</evidence>